<evidence type="ECO:0000313" key="2">
    <source>
        <dbReference type="Proteomes" id="UP000680038"/>
    </source>
</evidence>
<dbReference type="Proteomes" id="UP000680038">
    <property type="component" value="Unassembled WGS sequence"/>
</dbReference>
<proteinExistence type="predicted"/>
<organism evidence="1 2">
    <name type="scientific">Dyadobacter helix</name>
    <dbReference type="NCBI Taxonomy" id="2822344"/>
    <lineage>
        <taxon>Bacteria</taxon>
        <taxon>Pseudomonadati</taxon>
        <taxon>Bacteroidota</taxon>
        <taxon>Cytophagia</taxon>
        <taxon>Cytophagales</taxon>
        <taxon>Spirosomataceae</taxon>
        <taxon>Dyadobacter</taxon>
    </lineage>
</organism>
<name>A0A916JBJ0_9BACT</name>
<dbReference type="RefSeq" id="WP_215238923.1">
    <property type="nucleotide sequence ID" value="NZ_CAJRAF010000002.1"/>
</dbReference>
<evidence type="ECO:0000313" key="1">
    <source>
        <dbReference type="EMBL" id="CAG4999662.1"/>
    </source>
</evidence>
<reference evidence="1" key="1">
    <citation type="submission" date="2021-04" db="EMBL/GenBank/DDBJ databases">
        <authorList>
            <person name="Rodrigo-Torres L."/>
            <person name="Arahal R. D."/>
            <person name="Lucena T."/>
        </authorList>
    </citation>
    <scope>NUCLEOTIDE SEQUENCE</scope>
    <source>
        <strain evidence="1">CECT 9275</strain>
    </source>
</reference>
<gene>
    <name evidence="1" type="ORF">DYBT9275_02274</name>
</gene>
<accession>A0A916JBJ0</accession>
<evidence type="ECO:0008006" key="3">
    <source>
        <dbReference type="Google" id="ProtNLM"/>
    </source>
</evidence>
<dbReference type="AlphaFoldDB" id="A0A916JBJ0"/>
<protein>
    <recommendedName>
        <fullName evidence="3">Glycosyltransferase family 1 protein</fullName>
    </recommendedName>
</protein>
<sequence>MKIYIDSYVDVDYNAFYIKGLYDFFGRENVYFSNDYFRELGPNLNIRFVIIGLSGIVRYIIDPSDDTSIDKTDYEWSDCYGKINFNSDKTLTLYRRKIVIMPPSFGIKVWSRYESLYYGLSNLMKEYNRVSDVKRFLSKYYKQSKQLPIESYEPACASESYIYSINTLWNSDQWINNDATVNHHRANFIKVCKTLSYLNFEGGFVYSTIRNMNPAFQDLMIDTSRVSKRTYIEKNKASVLVFNTPAWALCHGWKLGEYLALGKAIISTPIINDLLVPLEHGKNIHIVSGEEGELRDAIEMIVGTPVYRKMLERNAREYYINYLTPIKSIEWLINSRDA</sequence>
<keyword evidence="2" id="KW-1185">Reference proteome</keyword>
<comment type="caution">
    <text evidence="1">The sequence shown here is derived from an EMBL/GenBank/DDBJ whole genome shotgun (WGS) entry which is preliminary data.</text>
</comment>
<dbReference type="EMBL" id="CAJRAF010000002">
    <property type="protein sequence ID" value="CAG4999662.1"/>
    <property type="molecule type" value="Genomic_DNA"/>
</dbReference>